<gene>
    <name evidence="1" type="ORF">LADA_0B07690G</name>
</gene>
<evidence type="ECO:0000313" key="1">
    <source>
        <dbReference type="EMBL" id="SCU80477.1"/>
    </source>
</evidence>
<dbReference type="PANTHER" id="PTHR12732:SF8">
    <property type="entry name" value="NUCLEAR MRNA EXPORT PROTEIN THP1"/>
    <property type="match status" value="1"/>
</dbReference>
<dbReference type="OrthoDB" id="5404651at2759"/>
<dbReference type="GO" id="GO:0005635">
    <property type="term" value="C:nuclear envelope"/>
    <property type="evidence" value="ECO:0007669"/>
    <property type="project" value="EnsemblFungi"/>
</dbReference>
<accession>A0A1G4IU62</accession>
<reference evidence="2" key="1">
    <citation type="submission" date="2016-03" db="EMBL/GenBank/DDBJ databases">
        <authorList>
            <person name="Devillers H."/>
        </authorList>
    </citation>
    <scope>NUCLEOTIDE SEQUENCE [LARGE SCALE GENOMIC DNA]</scope>
</reference>
<name>A0A1G4IU62_9SACH</name>
<organism evidence="1 2">
    <name type="scientific">Lachancea dasiensis</name>
    <dbReference type="NCBI Taxonomy" id="1072105"/>
    <lineage>
        <taxon>Eukaryota</taxon>
        <taxon>Fungi</taxon>
        <taxon>Dikarya</taxon>
        <taxon>Ascomycota</taxon>
        <taxon>Saccharomycotina</taxon>
        <taxon>Saccharomycetes</taxon>
        <taxon>Saccharomycetales</taxon>
        <taxon>Saccharomycetaceae</taxon>
        <taxon>Lachancea</taxon>
    </lineage>
</organism>
<evidence type="ECO:0000313" key="2">
    <source>
        <dbReference type="Proteomes" id="UP000190274"/>
    </source>
</evidence>
<dbReference type="GO" id="GO:0070390">
    <property type="term" value="C:transcription export complex 2"/>
    <property type="evidence" value="ECO:0007669"/>
    <property type="project" value="EnsemblFungi"/>
</dbReference>
<protein>
    <submittedName>
        <fullName evidence="1">LADA_0B07690g1_1</fullName>
    </submittedName>
</protein>
<proteinExistence type="predicted"/>
<dbReference type="GO" id="GO:0006283">
    <property type="term" value="P:transcription-coupled nucleotide-excision repair"/>
    <property type="evidence" value="ECO:0007669"/>
    <property type="project" value="EnsemblFungi"/>
</dbReference>
<dbReference type="InterPro" id="IPR045114">
    <property type="entry name" value="Csn12-like"/>
</dbReference>
<keyword evidence="2" id="KW-1185">Reference proteome</keyword>
<dbReference type="AlphaFoldDB" id="A0A1G4IU62"/>
<dbReference type="SMART" id="SM00753">
    <property type="entry name" value="PAM"/>
    <property type="match status" value="1"/>
</dbReference>
<dbReference type="GO" id="GO:0016973">
    <property type="term" value="P:poly(A)+ mRNA export from nucleus"/>
    <property type="evidence" value="ECO:0007669"/>
    <property type="project" value="TreeGrafter"/>
</dbReference>
<dbReference type="GO" id="GO:0000973">
    <property type="term" value="P:post-transcriptional tethering of RNA polymerase II gene DNA at nuclear periphery"/>
    <property type="evidence" value="ECO:0007669"/>
    <property type="project" value="EnsemblFungi"/>
</dbReference>
<dbReference type="GO" id="GO:0071028">
    <property type="term" value="P:nuclear mRNA surveillance"/>
    <property type="evidence" value="ECO:0007669"/>
    <property type="project" value="EnsemblFungi"/>
</dbReference>
<dbReference type="GO" id="GO:0003690">
    <property type="term" value="F:double-stranded DNA binding"/>
    <property type="evidence" value="ECO:0007669"/>
    <property type="project" value="EnsemblFungi"/>
</dbReference>
<dbReference type="EMBL" id="LT598456">
    <property type="protein sequence ID" value="SCU80477.1"/>
    <property type="molecule type" value="Genomic_DNA"/>
</dbReference>
<dbReference type="GO" id="GO:0003723">
    <property type="term" value="F:RNA binding"/>
    <property type="evidence" value="ECO:0007669"/>
    <property type="project" value="EnsemblFungi"/>
</dbReference>
<dbReference type="Proteomes" id="UP000190274">
    <property type="component" value="Chromosome B"/>
</dbReference>
<dbReference type="GO" id="GO:0006368">
    <property type="term" value="P:transcription elongation by RNA polymerase II"/>
    <property type="evidence" value="ECO:0007669"/>
    <property type="project" value="EnsemblFungi"/>
</dbReference>
<sequence>MENPQLNTFFARISSGDFNCLILNLDTNGALVAQLQADLQNITSDNDLEELVERQKFHKGSWTRFNILVTSFLKYCKDVNPWSLWESSDLIFTYYQDLTNCLLNDNFPANSLVPLFQDTTEYAIVLAKRLDSKYRDLGTRQHQFLAYMSSVITKLFNSIKPRYEEPALRFQELPKKQQILLYTANKLNNIYMHIDSPSSCANIFKNVKPKSAIQSFSQYPIKEQIEYRYLLGRYYLLNHRVSNGFHQLNCAFSLLAVCVNKSPPNTATRRNLQRILNFLLPAAILFGKTPSWDLCRYYDPDSTNTFEQLVHAVKTGNMHSFNVWLAQHEHALRSRKLLILLLEKIPLLVYRNLIRRTVLTFCFPSNTNKIPYTILEEAVRISLGSSDGFQSIYTLIHTPENVPNLLESLVNLGLMKANCFPISKQCVFPKSDKIDFIFPAINEKLIAFFPLNNDDTWLDD</sequence>
<dbReference type="PANTHER" id="PTHR12732">
    <property type="entry name" value="UNCHARACTERIZED PROTEASOME COMPONENT REGION PCI-CONTAINING"/>
    <property type="match status" value="1"/>
</dbReference>
<dbReference type="STRING" id="1266660.A0A1G4IU62"/>
<dbReference type="GO" id="GO:0031124">
    <property type="term" value="P:mRNA 3'-end processing"/>
    <property type="evidence" value="ECO:0007669"/>
    <property type="project" value="EnsemblFungi"/>
</dbReference>